<name>A0ABV6TAP6_9ACTN</name>
<sequence length="119" mass="12778">MKLRSWSLAAVLSLTAALVPASDALAAPSAAAVPSCTGGSICFFTGSRYDGRSWEWVARDGYHDMPAAFHDNVGSFVANVDGCFINWDPKETRVVRNGDNRIDYRSDFGGRIDGVGNTC</sequence>
<keyword evidence="1" id="KW-0732">Signal</keyword>
<proteinExistence type="predicted"/>
<dbReference type="Proteomes" id="UP001589887">
    <property type="component" value="Unassembled WGS sequence"/>
</dbReference>
<protein>
    <submittedName>
        <fullName evidence="2">Peptidase inhibitor family I36 protein</fullName>
    </submittedName>
</protein>
<dbReference type="Pfam" id="PF03995">
    <property type="entry name" value="Inhibitor_I36"/>
    <property type="match status" value="1"/>
</dbReference>
<evidence type="ECO:0000313" key="2">
    <source>
        <dbReference type="EMBL" id="MFC0842859.1"/>
    </source>
</evidence>
<dbReference type="RefSeq" id="WP_394316669.1">
    <property type="nucleotide sequence ID" value="NZ_JBHMQV010000001.1"/>
</dbReference>
<feature type="chain" id="PRO_5046870166" evidence="1">
    <location>
        <begin position="27"/>
        <end position="119"/>
    </location>
</feature>
<dbReference type="EMBL" id="JBHMQV010000001">
    <property type="protein sequence ID" value="MFC0842859.1"/>
    <property type="molecule type" value="Genomic_DNA"/>
</dbReference>
<keyword evidence="3" id="KW-1185">Reference proteome</keyword>
<evidence type="ECO:0000256" key="1">
    <source>
        <dbReference type="SAM" id="SignalP"/>
    </source>
</evidence>
<accession>A0ABV6TAP6</accession>
<comment type="caution">
    <text evidence="2">The sequence shown here is derived from an EMBL/GenBank/DDBJ whole genome shotgun (WGS) entry which is preliminary data.</text>
</comment>
<reference evidence="2 3" key="1">
    <citation type="submission" date="2024-09" db="EMBL/GenBank/DDBJ databases">
        <authorList>
            <person name="Sun Q."/>
            <person name="Mori K."/>
        </authorList>
    </citation>
    <scope>NUCLEOTIDE SEQUENCE [LARGE SCALE GENOMIC DNA]</scope>
    <source>
        <strain evidence="2 3">JCM 4557</strain>
    </source>
</reference>
<gene>
    <name evidence="2" type="ORF">ACFH04_03765</name>
</gene>
<feature type="signal peptide" evidence="1">
    <location>
        <begin position="1"/>
        <end position="26"/>
    </location>
</feature>
<organism evidence="2 3">
    <name type="scientific">Streptomyces noboritoensis</name>
    <dbReference type="NCBI Taxonomy" id="67337"/>
    <lineage>
        <taxon>Bacteria</taxon>
        <taxon>Bacillati</taxon>
        <taxon>Actinomycetota</taxon>
        <taxon>Actinomycetes</taxon>
        <taxon>Kitasatosporales</taxon>
        <taxon>Streptomycetaceae</taxon>
        <taxon>Streptomyces</taxon>
    </lineage>
</organism>
<evidence type="ECO:0000313" key="3">
    <source>
        <dbReference type="Proteomes" id="UP001589887"/>
    </source>
</evidence>